<feature type="transmembrane region" description="Helical" evidence="7">
    <location>
        <begin position="50"/>
        <end position="66"/>
    </location>
</feature>
<evidence type="ECO:0008006" key="10">
    <source>
        <dbReference type="Google" id="ProtNLM"/>
    </source>
</evidence>
<feature type="transmembrane region" description="Helical" evidence="7">
    <location>
        <begin position="102"/>
        <end position="122"/>
    </location>
</feature>
<proteinExistence type="inferred from homology"/>
<dbReference type="InterPro" id="IPR032808">
    <property type="entry name" value="DoxX"/>
</dbReference>
<evidence type="ECO:0000313" key="9">
    <source>
        <dbReference type="Proteomes" id="UP000029385"/>
    </source>
</evidence>
<evidence type="ECO:0000256" key="6">
    <source>
        <dbReference type="ARBA" id="ARBA00023136"/>
    </source>
</evidence>
<feature type="transmembrane region" description="Helical" evidence="7">
    <location>
        <begin position="73"/>
        <end position="90"/>
    </location>
</feature>
<dbReference type="RefSeq" id="WP_022969046.1">
    <property type="nucleotide sequence ID" value="NZ_ATVD01000002.1"/>
</dbReference>
<evidence type="ECO:0000256" key="4">
    <source>
        <dbReference type="ARBA" id="ARBA00022692"/>
    </source>
</evidence>
<dbReference type="Proteomes" id="UP000029385">
    <property type="component" value="Unassembled WGS sequence"/>
</dbReference>
<keyword evidence="5 7" id="KW-1133">Transmembrane helix</keyword>
<evidence type="ECO:0000256" key="7">
    <source>
        <dbReference type="SAM" id="Phobius"/>
    </source>
</evidence>
<dbReference type="OrthoDB" id="280866at2"/>
<name>A0A091BKP4_9GAMM</name>
<accession>A0A091BKP4</accession>
<evidence type="ECO:0000256" key="3">
    <source>
        <dbReference type="ARBA" id="ARBA00022475"/>
    </source>
</evidence>
<reference evidence="8 9" key="1">
    <citation type="submission" date="2013-09" db="EMBL/GenBank/DDBJ databases">
        <title>Genome sequencing of Arenimonas oryziterrae.</title>
        <authorList>
            <person name="Chen F."/>
            <person name="Wang G."/>
        </authorList>
    </citation>
    <scope>NUCLEOTIDE SEQUENCE [LARGE SCALE GENOMIC DNA]</scope>
    <source>
        <strain evidence="8 9">YC6267</strain>
    </source>
</reference>
<keyword evidence="6 7" id="KW-0472">Membrane</keyword>
<dbReference type="STRING" id="1121015.GCA_000420545_01410"/>
<dbReference type="PANTHER" id="PTHR33452">
    <property type="entry name" value="OXIDOREDUCTASE CATD-RELATED"/>
    <property type="match status" value="1"/>
</dbReference>
<gene>
    <name evidence="8" type="ORF">N789_02330</name>
</gene>
<dbReference type="eggNOG" id="COG2259">
    <property type="taxonomic scope" value="Bacteria"/>
</dbReference>
<dbReference type="AlphaFoldDB" id="A0A091BKP4"/>
<keyword evidence="4 7" id="KW-0812">Transmembrane</keyword>
<protein>
    <recommendedName>
        <fullName evidence="10">DoxX family protein</fullName>
    </recommendedName>
</protein>
<dbReference type="EMBL" id="AVCI01000001">
    <property type="protein sequence ID" value="KFN44875.1"/>
    <property type="molecule type" value="Genomic_DNA"/>
</dbReference>
<dbReference type="InterPro" id="IPR051907">
    <property type="entry name" value="DoxX-like_oxidoreductase"/>
</dbReference>
<evidence type="ECO:0000313" key="8">
    <source>
        <dbReference type="EMBL" id="KFN44875.1"/>
    </source>
</evidence>
<dbReference type="PATRIC" id="fig|1121015.4.peg.459"/>
<evidence type="ECO:0000256" key="1">
    <source>
        <dbReference type="ARBA" id="ARBA00004651"/>
    </source>
</evidence>
<feature type="transmembrane region" description="Helical" evidence="7">
    <location>
        <begin position="12"/>
        <end position="30"/>
    </location>
</feature>
<evidence type="ECO:0000256" key="5">
    <source>
        <dbReference type="ARBA" id="ARBA00022989"/>
    </source>
</evidence>
<dbReference type="Pfam" id="PF07681">
    <property type="entry name" value="DoxX"/>
    <property type="match status" value="1"/>
</dbReference>
<dbReference type="PANTHER" id="PTHR33452:SF1">
    <property type="entry name" value="INNER MEMBRANE PROTEIN YPHA-RELATED"/>
    <property type="match status" value="1"/>
</dbReference>
<comment type="caution">
    <text evidence="8">The sequence shown here is derived from an EMBL/GenBank/DDBJ whole genome shotgun (WGS) entry which is preliminary data.</text>
</comment>
<comment type="subcellular location">
    <subcellularLocation>
        <location evidence="1">Cell membrane</location>
        <topology evidence="1">Multi-pass membrane protein</topology>
    </subcellularLocation>
</comment>
<organism evidence="8 9">
    <name type="scientific">Arenimonas oryziterrae DSM 21050 = YC6267</name>
    <dbReference type="NCBI Taxonomy" id="1121015"/>
    <lineage>
        <taxon>Bacteria</taxon>
        <taxon>Pseudomonadati</taxon>
        <taxon>Pseudomonadota</taxon>
        <taxon>Gammaproteobacteria</taxon>
        <taxon>Lysobacterales</taxon>
        <taxon>Lysobacteraceae</taxon>
        <taxon>Arenimonas</taxon>
    </lineage>
</organism>
<sequence>MNQAALQDAGKLILRVALGALILLHGIAKITGGVGGIGQMLQSAGLPAQLAWGALVGEVLAPLLVIAGFHARIGAALIVVNMLFALWLVHMSQLTQLNEQGGWALELQGMYLFGALAVALMGPGRHSVNQR</sequence>
<dbReference type="GO" id="GO:0005886">
    <property type="term" value="C:plasma membrane"/>
    <property type="evidence" value="ECO:0007669"/>
    <property type="project" value="UniProtKB-SubCell"/>
</dbReference>
<keyword evidence="3" id="KW-1003">Cell membrane</keyword>
<comment type="similarity">
    <text evidence="2">Belongs to the DoxX family.</text>
</comment>
<keyword evidence="9" id="KW-1185">Reference proteome</keyword>
<evidence type="ECO:0000256" key="2">
    <source>
        <dbReference type="ARBA" id="ARBA00006679"/>
    </source>
</evidence>